<dbReference type="RefSeq" id="WP_318599695.1">
    <property type="nucleotide sequence ID" value="NZ_JAWSTH010000079.1"/>
</dbReference>
<dbReference type="Proteomes" id="UP001284601">
    <property type="component" value="Unassembled WGS sequence"/>
</dbReference>
<keyword evidence="2" id="KW-1185">Reference proteome</keyword>
<protein>
    <recommendedName>
        <fullName evidence="3">DUF2383 domain-containing protein</fullName>
    </recommendedName>
</protein>
<evidence type="ECO:0000313" key="1">
    <source>
        <dbReference type="EMBL" id="MDW5597231.1"/>
    </source>
</evidence>
<evidence type="ECO:0008006" key="3">
    <source>
        <dbReference type="Google" id="ProtNLM"/>
    </source>
</evidence>
<name>A0ABU4HV83_9ACTN</name>
<comment type="caution">
    <text evidence="1">The sequence shown here is derived from an EMBL/GenBank/DDBJ whole genome shotgun (WGS) entry which is preliminary data.</text>
</comment>
<gene>
    <name evidence="1" type="ORF">R7226_22985</name>
</gene>
<accession>A0ABU4HV83</accession>
<evidence type="ECO:0000313" key="2">
    <source>
        <dbReference type="Proteomes" id="UP001284601"/>
    </source>
</evidence>
<organism evidence="1 2">
    <name type="scientific">Conexibacter stalactiti</name>
    <dbReference type="NCBI Taxonomy" id="1940611"/>
    <lineage>
        <taxon>Bacteria</taxon>
        <taxon>Bacillati</taxon>
        <taxon>Actinomycetota</taxon>
        <taxon>Thermoleophilia</taxon>
        <taxon>Solirubrobacterales</taxon>
        <taxon>Conexibacteraceae</taxon>
        <taxon>Conexibacter</taxon>
    </lineage>
</organism>
<reference evidence="2" key="1">
    <citation type="submission" date="2023-07" db="EMBL/GenBank/DDBJ databases">
        <title>Conexibacter stalactiti sp. nov., isolated from stalactites in a lava cave and emended description of the genus Conexibacter.</title>
        <authorList>
            <person name="Lee S.D."/>
        </authorList>
    </citation>
    <scope>NUCLEOTIDE SEQUENCE [LARGE SCALE GENOMIC DNA]</scope>
    <source>
        <strain evidence="2">KCTC 39840</strain>
    </source>
</reference>
<sequence>MAYTTAEGRQQLLDTVAEAIEGIGRALALLGVAYEELDESRGDELERLLFRPAQLAYGRARRAHGDFAGRAGLPGREFASAAAPAAWHGARSLVEDAIDELGGADDTLADLQDSLLPVEVGDPELRKALAEVREVLGPLQGGGDELLRMLWR</sequence>
<dbReference type="EMBL" id="JAWSTH010000079">
    <property type="protein sequence ID" value="MDW5597231.1"/>
    <property type="molecule type" value="Genomic_DNA"/>
</dbReference>
<proteinExistence type="predicted"/>